<dbReference type="PANTHER" id="PTHR34406:SF1">
    <property type="entry name" value="PROTEIN YCEI"/>
    <property type="match status" value="1"/>
</dbReference>
<feature type="domain" description="Lipid/polyisoprenoid-binding YceI-like" evidence="2">
    <location>
        <begin position="37"/>
        <end position="197"/>
    </location>
</feature>
<dbReference type="Proteomes" id="UP000462066">
    <property type="component" value="Unassembled WGS sequence"/>
</dbReference>
<dbReference type="SMART" id="SM00867">
    <property type="entry name" value="YceI"/>
    <property type="match status" value="1"/>
</dbReference>
<protein>
    <recommendedName>
        <fullName evidence="2">Lipid/polyisoprenoid-binding YceI-like domain-containing protein</fullName>
    </recommendedName>
</protein>
<organism evidence="3 4">
    <name type="scientific">Pseudoxanthomonas broegbernensis</name>
    <dbReference type="NCBI Taxonomy" id="83619"/>
    <lineage>
        <taxon>Bacteria</taxon>
        <taxon>Pseudomonadati</taxon>
        <taxon>Pseudomonadota</taxon>
        <taxon>Gammaproteobacteria</taxon>
        <taxon>Lysobacterales</taxon>
        <taxon>Lysobacteraceae</taxon>
        <taxon>Pseudoxanthomonas</taxon>
    </lineage>
</organism>
<gene>
    <name evidence="3" type="ORF">B1992_06155</name>
</gene>
<dbReference type="PANTHER" id="PTHR34406">
    <property type="entry name" value="PROTEIN YCEI"/>
    <property type="match status" value="1"/>
</dbReference>
<dbReference type="Pfam" id="PF04264">
    <property type="entry name" value="YceI"/>
    <property type="match status" value="1"/>
</dbReference>
<accession>A0A7V8K7C4</accession>
<evidence type="ECO:0000313" key="3">
    <source>
        <dbReference type="EMBL" id="KAF1686960.1"/>
    </source>
</evidence>
<proteinExistence type="predicted"/>
<evidence type="ECO:0000313" key="4">
    <source>
        <dbReference type="Proteomes" id="UP000462066"/>
    </source>
</evidence>
<keyword evidence="4" id="KW-1185">Reference proteome</keyword>
<dbReference type="EMBL" id="MWIP01000004">
    <property type="protein sequence ID" value="KAF1686960.1"/>
    <property type="molecule type" value="Genomic_DNA"/>
</dbReference>
<keyword evidence="1" id="KW-0732">Signal</keyword>
<dbReference type="SUPFAM" id="SSF101874">
    <property type="entry name" value="YceI-like"/>
    <property type="match status" value="1"/>
</dbReference>
<dbReference type="InterPro" id="IPR036761">
    <property type="entry name" value="TTHA0802/YceI-like_sf"/>
</dbReference>
<evidence type="ECO:0000259" key="2">
    <source>
        <dbReference type="SMART" id="SM00867"/>
    </source>
</evidence>
<dbReference type="Gene3D" id="2.40.128.110">
    <property type="entry name" value="Lipid/polyisoprenoid-binding, YceI-like"/>
    <property type="match status" value="1"/>
</dbReference>
<feature type="signal peptide" evidence="1">
    <location>
        <begin position="1"/>
        <end position="21"/>
    </location>
</feature>
<reference evidence="3 4" key="1">
    <citation type="submission" date="2017-10" db="EMBL/GenBank/DDBJ databases">
        <title>Whole genome sequencing of Pseudoxanthomonas broegbernensis DSM 12573(T).</title>
        <authorList>
            <person name="Kumar S."/>
            <person name="Bansal K."/>
            <person name="Kaur A."/>
            <person name="Patil P."/>
            <person name="Sharma S."/>
            <person name="Patil P.B."/>
        </authorList>
    </citation>
    <scope>NUCLEOTIDE SEQUENCE [LARGE SCALE GENOMIC DNA]</scope>
    <source>
        <strain evidence="3 4">DSM 12573</strain>
    </source>
</reference>
<dbReference type="InterPro" id="IPR007372">
    <property type="entry name" value="Lipid/polyisoprenoid-bd_YceI"/>
</dbReference>
<evidence type="ECO:0000256" key="1">
    <source>
        <dbReference type="SAM" id="SignalP"/>
    </source>
</evidence>
<dbReference type="AlphaFoldDB" id="A0A7V8K7C4"/>
<feature type="chain" id="PRO_5031406542" description="Lipid/polyisoprenoid-binding YceI-like domain-containing protein" evidence="1">
    <location>
        <begin position="22"/>
        <end position="202"/>
    </location>
</feature>
<sequence>MHRRAWCGGLLLGLGLGQALAASASPPVHEAVPPAPPLRIDTEHSHLGFEVRTRLGQHLEGVFPVYDGTVEALPDGRHQVRLRIATAAAEIPGRARYTAWMRGDSFFDSVRHPWMEFVSDPYVAAGLADGAALNGRLTLRGVTQDEALQVAPSACPRPGLDCAVWVSGDIQRSRYGMDDWRLVLSDRVLLRMQVRLKENPPP</sequence>
<dbReference type="RefSeq" id="WP_162310587.1">
    <property type="nucleotide sequence ID" value="NZ_JACHGU010000004.1"/>
</dbReference>
<name>A0A7V8K7C4_9GAMM</name>
<comment type="caution">
    <text evidence="3">The sequence shown here is derived from an EMBL/GenBank/DDBJ whole genome shotgun (WGS) entry which is preliminary data.</text>
</comment>